<proteinExistence type="predicted"/>
<feature type="transmembrane region" description="Helical" evidence="1">
    <location>
        <begin position="110"/>
        <end position="137"/>
    </location>
</feature>
<evidence type="ECO:0000313" key="2">
    <source>
        <dbReference type="EMBL" id="CAE1316692.1"/>
    </source>
</evidence>
<feature type="transmembrane region" description="Helical" evidence="1">
    <location>
        <begin position="73"/>
        <end position="98"/>
    </location>
</feature>
<evidence type="ECO:0000256" key="1">
    <source>
        <dbReference type="SAM" id="Phobius"/>
    </source>
</evidence>
<accession>A0A812E317</accession>
<dbReference type="AlphaFoldDB" id="A0A812E317"/>
<keyword evidence="1" id="KW-0472">Membrane</keyword>
<dbReference type="EMBL" id="CAHIKZ030004879">
    <property type="protein sequence ID" value="CAE1316692.1"/>
    <property type="molecule type" value="Genomic_DNA"/>
</dbReference>
<keyword evidence="1" id="KW-1133">Transmembrane helix</keyword>
<comment type="caution">
    <text evidence="2">The sequence shown here is derived from an EMBL/GenBank/DDBJ whole genome shotgun (WGS) entry which is preliminary data.</text>
</comment>
<protein>
    <submittedName>
        <fullName evidence="2">Uncharacterized protein</fullName>
    </submittedName>
</protein>
<organism evidence="2 3">
    <name type="scientific">Acanthosepion pharaonis</name>
    <name type="common">Pharaoh cuttlefish</name>
    <name type="synonym">Sepia pharaonis</name>
    <dbReference type="NCBI Taxonomy" id="158019"/>
    <lineage>
        <taxon>Eukaryota</taxon>
        <taxon>Metazoa</taxon>
        <taxon>Spiralia</taxon>
        <taxon>Lophotrochozoa</taxon>
        <taxon>Mollusca</taxon>
        <taxon>Cephalopoda</taxon>
        <taxon>Coleoidea</taxon>
        <taxon>Decapodiformes</taxon>
        <taxon>Sepiida</taxon>
        <taxon>Sepiina</taxon>
        <taxon>Sepiidae</taxon>
        <taxon>Acanthosepion</taxon>
    </lineage>
</organism>
<evidence type="ECO:0000313" key="3">
    <source>
        <dbReference type="Proteomes" id="UP000597762"/>
    </source>
</evidence>
<feature type="transmembrane region" description="Helical" evidence="1">
    <location>
        <begin position="217"/>
        <end position="237"/>
    </location>
</feature>
<keyword evidence="3" id="KW-1185">Reference proteome</keyword>
<feature type="transmembrane region" description="Helical" evidence="1">
    <location>
        <begin position="185"/>
        <end position="205"/>
    </location>
</feature>
<reference evidence="2" key="1">
    <citation type="submission" date="2021-01" db="EMBL/GenBank/DDBJ databases">
        <authorList>
            <person name="Li R."/>
            <person name="Bekaert M."/>
        </authorList>
    </citation>
    <scope>NUCLEOTIDE SEQUENCE</scope>
    <source>
        <strain evidence="2">Farmed</strain>
    </source>
</reference>
<feature type="transmembrane region" description="Helical" evidence="1">
    <location>
        <begin position="149"/>
        <end position="173"/>
    </location>
</feature>
<keyword evidence="1" id="KW-0812">Transmembrane</keyword>
<sequence>MASKLSRHYFANTFFNSFLITLFLPSFLLHFPTTSHTLFLLFPYHNYSFFPLSFPTFFSLPFSRPVTISPTSFFLPSLQLCSFLFLLSSCFIIFRFVLSLLSPFFSFDFFFFLFLLFILPFFFLFLSFFLSFCPLLYSPHFFLFYSLHYFLPLLPYFSLSFFSLPFPFFFFLSYFSSLLSPSSSFFIHGATFLLSFTFFEVPSFLSPSPTFLFDSLLFLPYFIHSFFLSFFLSFFYFPLFCWLLYKKHVSIKCLVYLIMLSSPWLIYVY</sequence>
<name>A0A812E317_ACAPH</name>
<dbReference type="Proteomes" id="UP000597762">
    <property type="component" value="Unassembled WGS sequence"/>
</dbReference>
<feature type="transmembrane region" description="Helical" evidence="1">
    <location>
        <begin position="249"/>
        <end position="267"/>
    </location>
</feature>
<gene>
    <name evidence="2" type="ORF">SPHA_67352</name>
</gene>